<dbReference type="InterPro" id="IPR028096">
    <property type="entry name" value="EfeO_Cupredoxin"/>
</dbReference>
<evidence type="ECO:0000313" key="4">
    <source>
        <dbReference type="EMBL" id="OGZ95778.1"/>
    </source>
</evidence>
<protein>
    <recommendedName>
        <fullName evidence="3">EfeO-type cupredoxin-like domain-containing protein</fullName>
    </recommendedName>
</protein>
<dbReference type="SUPFAM" id="SSF49503">
    <property type="entry name" value="Cupredoxins"/>
    <property type="match status" value="1"/>
</dbReference>
<proteinExistence type="predicted"/>
<name>A0A1G2KBJ1_9BACT</name>
<dbReference type="InterPro" id="IPR050845">
    <property type="entry name" value="Cu-binding_ET"/>
</dbReference>
<evidence type="ECO:0000256" key="2">
    <source>
        <dbReference type="ARBA" id="ARBA00023008"/>
    </source>
</evidence>
<evidence type="ECO:0000313" key="5">
    <source>
        <dbReference type="Proteomes" id="UP000177152"/>
    </source>
</evidence>
<organism evidence="4 5">
    <name type="scientific">Candidatus Sungbacteria bacterium RIFCSPHIGHO2_01_FULL_47_32</name>
    <dbReference type="NCBI Taxonomy" id="1802264"/>
    <lineage>
        <taxon>Bacteria</taxon>
        <taxon>Candidatus Sungiibacteriota</taxon>
    </lineage>
</organism>
<sequence>MNKRNIIIAVVVLAVAGVAYYAFQGETPTPAGNQIEPVNIAGMPVPTDGESVNEKVVNASAQAPVSSDEPMPVPAKKEFTVSGQSFSFSPSTITVNRGDKVKIVFKDQGGFHDLRIDGYNTGTQRINTGGEAFVEFTADRVGSFEYYCSVGSHRASGMHGTLIVQ</sequence>
<dbReference type="PANTHER" id="PTHR38439:SF3">
    <property type="entry name" value="COPPER-RESISTANT CUPROPROTEIN COPI"/>
    <property type="match status" value="1"/>
</dbReference>
<evidence type="ECO:0000256" key="1">
    <source>
        <dbReference type="ARBA" id="ARBA00022723"/>
    </source>
</evidence>
<dbReference type="Pfam" id="PF13473">
    <property type="entry name" value="Cupredoxin_1"/>
    <property type="match status" value="1"/>
</dbReference>
<feature type="domain" description="EfeO-type cupredoxin-like" evidence="3">
    <location>
        <begin position="74"/>
        <end position="164"/>
    </location>
</feature>
<dbReference type="InterPro" id="IPR008972">
    <property type="entry name" value="Cupredoxin"/>
</dbReference>
<dbReference type="EMBL" id="MHQC01000005">
    <property type="protein sequence ID" value="OGZ95778.1"/>
    <property type="molecule type" value="Genomic_DNA"/>
</dbReference>
<dbReference type="PANTHER" id="PTHR38439">
    <property type="entry name" value="AURACYANIN-B"/>
    <property type="match status" value="1"/>
</dbReference>
<accession>A0A1G2KBJ1</accession>
<dbReference type="Proteomes" id="UP000177152">
    <property type="component" value="Unassembled WGS sequence"/>
</dbReference>
<dbReference type="Gene3D" id="2.60.40.420">
    <property type="entry name" value="Cupredoxins - blue copper proteins"/>
    <property type="match status" value="1"/>
</dbReference>
<reference evidence="4 5" key="1">
    <citation type="journal article" date="2016" name="Nat. Commun.">
        <title>Thousands of microbial genomes shed light on interconnected biogeochemical processes in an aquifer system.</title>
        <authorList>
            <person name="Anantharaman K."/>
            <person name="Brown C.T."/>
            <person name="Hug L.A."/>
            <person name="Sharon I."/>
            <person name="Castelle C.J."/>
            <person name="Probst A.J."/>
            <person name="Thomas B.C."/>
            <person name="Singh A."/>
            <person name="Wilkins M.J."/>
            <person name="Karaoz U."/>
            <person name="Brodie E.L."/>
            <person name="Williams K.H."/>
            <person name="Hubbard S.S."/>
            <person name="Banfield J.F."/>
        </authorList>
    </citation>
    <scope>NUCLEOTIDE SEQUENCE [LARGE SCALE GENOMIC DNA]</scope>
</reference>
<keyword evidence="1" id="KW-0479">Metal-binding</keyword>
<dbReference type="GO" id="GO:0046872">
    <property type="term" value="F:metal ion binding"/>
    <property type="evidence" value="ECO:0007669"/>
    <property type="project" value="UniProtKB-KW"/>
</dbReference>
<dbReference type="PROSITE" id="PS00079">
    <property type="entry name" value="MULTICOPPER_OXIDASE1"/>
    <property type="match status" value="1"/>
</dbReference>
<dbReference type="AlphaFoldDB" id="A0A1G2KBJ1"/>
<comment type="caution">
    <text evidence="4">The sequence shown here is derived from an EMBL/GenBank/DDBJ whole genome shotgun (WGS) entry which is preliminary data.</text>
</comment>
<dbReference type="InterPro" id="IPR033138">
    <property type="entry name" value="Cu_oxidase_CS"/>
</dbReference>
<gene>
    <name evidence="4" type="ORF">A2633_00595</name>
</gene>
<evidence type="ECO:0000259" key="3">
    <source>
        <dbReference type="Pfam" id="PF13473"/>
    </source>
</evidence>
<keyword evidence="2" id="KW-0186">Copper</keyword>